<comment type="caution">
    <text evidence="2">The sequence shown here is derived from an EMBL/GenBank/DDBJ whole genome shotgun (WGS) entry which is preliminary data.</text>
</comment>
<reference evidence="2" key="1">
    <citation type="submission" date="2023-03" db="EMBL/GenBank/DDBJ databases">
        <title>Massive genome expansion in bonnet fungi (Mycena s.s.) driven by repeated elements and novel gene families across ecological guilds.</title>
        <authorList>
            <consortium name="Lawrence Berkeley National Laboratory"/>
            <person name="Harder C.B."/>
            <person name="Miyauchi S."/>
            <person name="Viragh M."/>
            <person name="Kuo A."/>
            <person name="Thoen E."/>
            <person name="Andreopoulos B."/>
            <person name="Lu D."/>
            <person name="Skrede I."/>
            <person name="Drula E."/>
            <person name="Henrissat B."/>
            <person name="Morin E."/>
            <person name="Kohler A."/>
            <person name="Barry K."/>
            <person name="LaButti K."/>
            <person name="Morin E."/>
            <person name="Salamov A."/>
            <person name="Lipzen A."/>
            <person name="Mereny Z."/>
            <person name="Hegedus B."/>
            <person name="Baldrian P."/>
            <person name="Stursova M."/>
            <person name="Weitz H."/>
            <person name="Taylor A."/>
            <person name="Grigoriev I.V."/>
            <person name="Nagy L.G."/>
            <person name="Martin F."/>
            <person name="Kauserud H."/>
        </authorList>
    </citation>
    <scope>NUCLEOTIDE SEQUENCE</scope>
    <source>
        <strain evidence="2">CBHHK002</strain>
    </source>
</reference>
<feature type="chain" id="PRO_5041903272" evidence="1">
    <location>
        <begin position="22"/>
        <end position="126"/>
    </location>
</feature>
<evidence type="ECO:0000313" key="3">
    <source>
        <dbReference type="Proteomes" id="UP001218218"/>
    </source>
</evidence>
<dbReference type="AlphaFoldDB" id="A0AAD7AGA9"/>
<sequence>MGWPACAVPAALSLCWTLCSAHPQKAPLPRMPSQHCAHMPHSSQAGSSAQIIAGLRVGPRDTAVHCIGIQIPPHTMCEEKNTKEWLICVKERNLRTWSVHTAFDNTSSRTVAFAYLSQLPQLTTVG</sequence>
<protein>
    <submittedName>
        <fullName evidence="2">Uncharacterized protein</fullName>
    </submittedName>
</protein>
<gene>
    <name evidence="2" type="ORF">DFH08DRAFT_801823</name>
</gene>
<name>A0AAD7AGA9_9AGAR</name>
<proteinExistence type="predicted"/>
<keyword evidence="1" id="KW-0732">Signal</keyword>
<accession>A0AAD7AGA9</accession>
<keyword evidence="3" id="KW-1185">Reference proteome</keyword>
<evidence type="ECO:0000313" key="2">
    <source>
        <dbReference type="EMBL" id="KAJ7357949.1"/>
    </source>
</evidence>
<feature type="signal peptide" evidence="1">
    <location>
        <begin position="1"/>
        <end position="21"/>
    </location>
</feature>
<dbReference type="EMBL" id="JARIHO010000007">
    <property type="protein sequence ID" value="KAJ7357949.1"/>
    <property type="molecule type" value="Genomic_DNA"/>
</dbReference>
<organism evidence="2 3">
    <name type="scientific">Mycena albidolilacea</name>
    <dbReference type="NCBI Taxonomy" id="1033008"/>
    <lineage>
        <taxon>Eukaryota</taxon>
        <taxon>Fungi</taxon>
        <taxon>Dikarya</taxon>
        <taxon>Basidiomycota</taxon>
        <taxon>Agaricomycotina</taxon>
        <taxon>Agaricomycetes</taxon>
        <taxon>Agaricomycetidae</taxon>
        <taxon>Agaricales</taxon>
        <taxon>Marasmiineae</taxon>
        <taxon>Mycenaceae</taxon>
        <taxon>Mycena</taxon>
    </lineage>
</organism>
<dbReference type="Proteomes" id="UP001218218">
    <property type="component" value="Unassembled WGS sequence"/>
</dbReference>
<evidence type="ECO:0000256" key="1">
    <source>
        <dbReference type="SAM" id="SignalP"/>
    </source>
</evidence>